<dbReference type="AlphaFoldDB" id="A0A383BTQ6"/>
<protein>
    <submittedName>
        <fullName evidence="1">Uncharacterized protein</fullName>
    </submittedName>
</protein>
<evidence type="ECO:0000313" key="1">
    <source>
        <dbReference type="EMBL" id="SVE23259.1"/>
    </source>
</evidence>
<reference evidence="1" key="1">
    <citation type="submission" date="2018-05" db="EMBL/GenBank/DDBJ databases">
        <authorList>
            <person name="Lanie J.A."/>
            <person name="Ng W.-L."/>
            <person name="Kazmierczak K.M."/>
            <person name="Andrzejewski T.M."/>
            <person name="Davidsen T.M."/>
            <person name="Wayne K.J."/>
            <person name="Tettelin H."/>
            <person name="Glass J.I."/>
            <person name="Rusch D."/>
            <person name="Podicherti R."/>
            <person name="Tsui H.-C.T."/>
            <person name="Winkler M.E."/>
        </authorList>
    </citation>
    <scope>NUCLEOTIDE SEQUENCE</scope>
</reference>
<accession>A0A383BTQ6</accession>
<organism evidence="1">
    <name type="scientific">marine metagenome</name>
    <dbReference type="NCBI Taxonomy" id="408172"/>
    <lineage>
        <taxon>unclassified sequences</taxon>
        <taxon>metagenomes</taxon>
        <taxon>ecological metagenomes</taxon>
    </lineage>
</organism>
<sequence length="27" mass="3201">MASQKKDGESDCDDIFHLISNWKFRKT</sequence>
<name>A0A383BTQ6_9ZZZZ</name>
<dbReference type="EMBL" id="UINC01203142">
    <property type="protein sequence ID" value="SVE23259.1"/>
    <property type="molecule type" value="Genomic_DNA"/>
</dbReference>
<proteinExistence type="predicted"/>
<gene>
    <name evidence="1" type="ORF">METZ01_LOCUS476113</name>
</gene>